<reference evidence="1" key="1">
    <citation type="submission" date="2023-04" db="EMBL/GenBank/DDBJ databases">
        <authorList>
            <consortium name="ELIXIR-Norway"/>
        </authorList>
    </citation>
    <scope>NUCLEOTIDE SEQUENCE [LARGE SCALE GENOMIC DNA]</scope>
</reference>
<accession>A0ABN8ZC46</accession>
<keyword evidence="2" id="KW-1185">Reference proteome</keyword>
<evidence type="ECO:0000313" key="2">
    <source>
        <dbReference type="Proteomes" id="UP001176941"/>
    </source>
</evidence>
<protein>
    <submittedName>
        <fullName evidence="1">Uncharacterized protein</fullName>
    </submittedName>
</protein>
<gene>
    <name evidence="1" type="ORF">MRATA1EN1_LOCUS19997</name>
</gene>
<sequence>MSSLKIHTGQVSITHDVGLYECTKIMVHTYPTTTLRFPVACTQLDWLHKSYRDFPGGPVVSTLPFNAVGAGLIPDWGAKIPHALQPKDHSLKQKQYCNKFSKDFKNDPHQKNLLKKRERIVCRDLETNWHRIPAPPLLISVTLGKALNLSMPQLPHLKAKLTKPMHMHTC</sequence>
<dbReference type="Proteomes" id="UP001176941">
    <property type="component" value="Chromosome 30"/>
</dbReference>
<organism evidence="1 2">
    <name type="scientific">Rangifer tarandus platyrhynchus</name>
    <name type="common">Svalbard reindeer</name>
    <dbReference type="NCBI Taxonomy" id="3082113"/>
    <lineage>
        <taxon>Eukaryota</taxon>
        <taxon>Metazoa</taxon>
        <taxon>Chordata</taxon>
        <taxon>Craniata</taxon>
        <taxon>Vertebrata</taxon>
        <taxon>Euteleostomi</taxon>
        <taxon>Mammalia</taxon>
        <taxon>Eutheria</taxon>
        <taxon>Laurasiatheria</taxon>
        <taxon>Artiodactyla</taxon>
        <taxon>Ruminantia</taxon>
        <taxon>Pecora</taxon>
        <taxon>Cervidae</taxon>
        <taxon>Odocoileinae</taxon>
        <taxon>Rangifer</taxon>
    </lineage>
</organism>
<evidence type="ECO:0000313" key="1">
    <source>
        <dbReference type="EMBL" id="CAI9171035.1"/>
    </source>
</evidence>
<name>A0ABN8ZC46_RANTA</name>
<dbReference type="EMBL" id="OX459966">
    <property type="protein sequence ID" value="CAI9171035.1"/>
    <property type="molecule type" value="Genomic_DNA"/>
</dbReference>
<proteinExistence type="predicted"/>